<gene>
    <name evidence="2" type="ORF">AB5J55_14115</name>
</gene>
<organism evidence="2">
    <name type="scientific">Streptomyces sp. R11</name>
    <dbReference type="NCBI Taxonomy" id="3238625"/>
    <lineage>
        <taxon>Bacteria</taxon>
        <taxon>Bacillati</taxon>
        <taxon>Actinomycetota</taxon>
        <taxon>Actinomycetes</taxon>
        <taxon>Kitasatosporales</taxon>
        <taxon>Streptomycetaceae</taxon>
        <taxon>Streptomyces</taxon>
    </lineage>
</organism>
<proteinExistence type="predicted"/>
<dbReference type="RefSeq" id="WP_369271016.1">
    <property type="nucleotide sequence ID" value="NZ_CP163432.1"/>
</dbReference>
<protein>
    <submittedName>
        <fullName evidence="2">Uncharacterized protein</fullName>
    </submittedName>
</protein>
<dbReference type="AlphaFoldDB" id="A0AB39MYF5"/>
<feature type="compositionally biased region" description="Basic and acidic residues" evidence="1">
    <location>
        <begin position="177"/>
        <end position="190"/>
    </location>
</feature>
<sequence length="362" mass="39064">MTATLNKTRDDVPAELTSTVDTLTAALRAATDPATTPQDREAVTESARKLASALSVISKDGTPREQRDRLTVLVKQMTSTLVVGQQPDLPAEDRSRLLLVVERTTSALDTIGDAGTPKKLRGELAAIVEEVNFALEQSRGQGEMGRAALWVSSSQGFLTGATAQPEHSSAPGQHSRNPQDQRDELADATRRVSRPMKQATDPRTSPEKRDEARNEMEDGTARMKAEQDKAASEQEQPQAPLGKAAEMCTNAVLKALSARTLEKGLKDLTPSSWDSAGVKDFWKAREQSNDVLVVRAQLKNDEHAHAPFGIAPLITKLADLLPGKELIWTLGTPSGLHCRQTAAYLDEDGVTAGTWLTTGDQG</sequence>
<feature type="compositionally biased region" description="Polar residues" evidence="1">
    <location>
        <begin position="161"/>
        <end position="176"/>
    </location>
</feature>
<feature type="region of interest" description="Disordered" evidence="1">
    <location>
        <begin position="161"/>
        <end position="241"/>
    </location>
</feature>
<accession>A0AB39MYF5</accession>
<evidence type="ECO:0000256" key="1">
    <source>
        <dbReference type="SAM" id="MobiDB-lite"/>
    </source>
</evidence>
<reference evidence="2" key="1">
    <citation type="submission" date="2024-07" db="EMBL/GenBank/DDBJ databases">
        <authorList>
            <person name="Yu S.T."/>
        </authorList>
    </citation>
    <scope>NUCLEOTIDE SEQUENCE</scope>
    <source>
        <strain evidence="2">R11</strain>
    </source>
</reference>
<evidence type="ECO:0000313" key="2">
    <source>
        <dbReference type="EMBL" id="XDQ10719.1"/>
    </source>
</evidence>
<feature type="compositionally biased region" description="Basic and acidic residues" evidence="1">
    <location>
        <begin position="204"/>
        <end position="232"/>
    </location>
</feature>
<dbReference type="EMBL" id="CP163432">
    <property type="protein sequence ID" value="XDQ10719.1"/>
    <property type="molecule type" value="Genomic_DNA"/>
</dbReference>
<name>A0AB39MYF5_9ACTN</name>